<organism evidence="1 2">
    <name type="scientific">Aminivibrio pyruvatiphilus</name>
    <dbReference type="NCBI Taxonomy" id="1005740"/>
    <lineage>
        <taxon>Bacteria</taxon>
        <taxon>Thermotogati</taxon>
        <taxon>Synergistota</taxon>
        <taxon>Synergistia</taxon>
        <taxon>Synergistales</taxon>
        <taxon>Aminobacteriaceae</taxon>
        <taxon>Aminivibrio</taxon>
    </lineage>
</organism>
<dbReference type="AlphaFoldDB" id="A0A4R8M958"/>
<dbReference type="Pfam" id="PF02620">
    <property type="entry name" value="YceD"/>
    <property type="match status" value="1"/>
</dbReference>
<sequence length="191" mass="21254">MLTEKPASWKFELETPELGNPEAVTSLHAETGTEQLDSILYDGLTFAFEGPMVVDAEARWADSDLAVSMKISAAFSVPCSRCLEPSRIEILNDFLYLYSLRKKASAGDTSADEDFHVVQVSRWQRFFDISDHVWECIVISLPSKVLCSADCKGLCPQCGRPLKNGKCSCSLNELDPRMEKLLGINIEETPE</sequence>
<dbReference type="PANTHER" id="PTHR34374:SF1">
    <property type="entry name" value="LARGE RIBOSOMAL RNA SUBUNIT ACCUMULATION PROTEIN YCED HOMOLOG 1, CHLOROPLASTIC"/>
    <property type="match status" value="1"/>
</dbReference>
<comment type="caution">
    <text evidence="1">The sequence shown here is derived from an EMBL/GenBank/DDBJ whole genome shotgun (WGS) entry which is preliminary data.</text>
</comment>
<evidence type="ECO:0008006" key="3">
    <source>
        <dbReference type="Google" id="ProtNLM"/>
    </source>
</evidence>
<dbReference type="PANTHER" id="PTHR34374">
    <property type="entry name" value="LARGE RIBOSOMAL RNA SUBUNIT ACCUMULATION PROTEIN YCED HOMOLOG 1, CHLOROPLASTIC"/>
    <property type="match status" value="1"/>
</dbReference>
<dbReference type="RefSeq" id="WP_133956769.1">
    <property type="nucleotide sequence ID" value="NZ_SORI01000004.1"/>
</dbReference>
<evidence type="ECO:0000313" key="2">
    <source>
        <dbReference type="Proteomes" id="UP000295066"/>
    </source>
</evidence>
<evidence type="ECO:0000313" key="1">
    <source>
        <dbReference type="EMBL" id="TDY61794.1"/>
    </source>
</evidence>
<accession>A0A4R8M958</accession>
<dbReference type="EMBL" id="SORI01000004">
    <property type="protein sequence ID" value="TDY61794.1"/>
    <property type="molecule type" value="Genomic_DNA"/>
</dbReference>
<gene>
    <name evidence="1" type="ORF">C8D99_10432</name>
</gene>
<dbReference type="Proteomes" id="UP000295066">
    <property type="component" value="Unassembled WGS sequence"/>
</dbReference>
<protein>
    <recommendedName>
        <fullName evidence="3">DUF177 domain-containing protein</fullName>
    </recommendedName>
</protein>
<name>A0A4R8M958_9BACT</name>
<dbReference type="OrthoDB" id="9790372at2"/>
<reference evidence="1 2" key="1">
    <citation type="submission" date="2019-03" db="EMBL/GenBank/DDBJ databases">
        <title>Genomic Encyclopedia of Type Strains, Phase IV (KMG-IV): sequencing the most valuable type-strain genomes for metagenomic binning, comparative biology and taxonomic classification.</title>
        <authorList>
            <person name="Goeker M."/>
        </authorList>
    </citation>
    <scope>NUCLEOTIDE SEQUENCE [LARGE SCALE GENOMIC DNA]</scope>
    <source>
        <strain evidence="1 2">DSM 25964</strain>
    </source>
</reference>
<dbReference type="InterPro" id="IPR003772">
    <property type="entry name" value="YceD"/>
</dbReference>
<proteinExistence type="predicted"/>
<keyword evidence="2" id="KW-1185">Reference proteome</keyword>